<evidence type="ECO:0000313" key="1">
    <source>
        <dbReference type="EMBL" id="KIK29710.1"/>
    </source>
</evidence>
<gene>
    <name evidence="1" type="ORF">PISMIDRAFT_671641</name>
</gene>
<dbReference type="AlphaFoldDB" id="A0A0C9YX65"/>
<sequence length="99" mass="11202">MGPQRAASTVRARYGCSSCIIHIILKQGRHTYLYHDAARQKQRRMATASVLIRLLHSWQEAQPSPEDPKRKLRRSSYLNPSSNLACRRIAFAHMGVGAT</sequence>
<protein>
    <submittedName>
        <fullName evidence="1">Uncharacterized protein</fullName>
    </submittedName>
</protein>
<dbReference type="HOGENOM" id="CLU_2321276_0_0_1"/>
<accession>A0A0C9YX65</accession>
<name>A0A0C9YX65_9AGAM</name>
<dbReference type="Proteomes" id="UP000054018">
    <property type="component" value="Unassembled WGS sequence"/>
</dbReference>
<reference evidence="1 2" key="1">
    <citation type="submission" date="2014-04" db="EMBL/GenBank/DDBJ databases">
        <authorList>
            <consortium name="DOE Joint Genome Institute"/>
            <person name="Kuo A."/>
            <person name="Kohler A."/>
            <person name="Costa M.D."/>
            <person name="Nagy L.G."/>
            <person name="Floudas D."/>
            <person name="Copeland A."/>
            <person name="Barry K.W."/>
            <person name="Cichocki N."/>
            <person name="Veneault-Fourrey C."/>
            <person name="LaButti K."/>
            <person name="Lindquist E.A."/>
            <person name="Lipzen A."/>
            <person name="Lundell T."/>
            <person name="Morin E."/>
            <person name="Murat C."/>
            <person name="Sun H."/>
            <person name="Tunlid A."/>
            <person name="Henrissat B."/>
            <person name="Grigoriev I.V."/>
            <person name="Hibbett D.S."/>
            <person name="Martin F."/>
            <person name="Nordberg H.P."/>
            <person name="Cantor M.N."/>
            <person name="Hua S.X."/>
        </authorList>
    </citation>
    <scope>NUCLEOTIDE SEQUENCE [LARGE SCALE GENOMIC DNA]</scope>
    <source>
        <strain evidence="1 2">441</strain>
    </source>
</reference>
<reference evidence="2" key="2">
    <citation type="submission" date="2015-01" db="EMBL/GenBank/DDBJ databases">
        <title>Evolutionary Origins and Diversification of the Mycorrhizal Mutualists.</title>
        <authorList>
            <consortium name="DOE Joint Genome Institute"/>
            <consortium name="Mycorrhizal Genomics Consortium"/>
            <person name="Kohler A."/>
            <person name="Kuo A."/>
            <person name="Nagy L.G."/>
            <person name="Floudas D."/>
            <person name="Copeland A."/>
            <person name="Barry K.W."/>
            <person name="Cichocki N."/>
            <person name="Veneault-Fourrey C."/>
            <person name="LaButti K."/>
            <person name="Lindquist E.A."/>
            <person name="Lipzen A."/>
            <person name="Lundell T."/>
            <person name="Morin E."/>
            <person name="Murat C."/>
            <person name="Riley R."/>
            <person name="Ohm R."/>
            <person name="Sun H."/>
            <person name="Tunlid A."/>
            <person name="Henrissat B."/>
            <person name="Grigoriev I.V."/>
            <person name="Hibbett D.S."/>
            <person name="Martin F."/>
        </authorList>
    </citation>
    <scope>NUCLEOTIDE SEQUENCE [LARGE SCALE GENOMIC DNA]</scope>
    <source>
        <strain evidence="2">441</strain>
    </source>
</reference>
<proteinExistence type="predicted"/>
<dbReference type="EMBL" id="KN833688">
    <property type="protein sequence ID" value="KIK29710.1"/>
    <property type="molecule type" value="Genomic_DNA"/>
</dbReference>
<keyword evidence="2" id="KW-1185">Reference proteome</keyword>
<organism evidence="1 2">
    <name type="scientific">Pisolithus microcarpus 441</name>
    <dbReference type="NCBI Taxonomy" id="765257"/>
    <lineage>
        <taxon>Eukaryota</taxon>
        <taxon>Fungi</taxon>
        <taxon>Dikarya</taxon>
        <taxon>Basidiomycota</taxon>
        <taxon>Agaricomycotina</taxon>
        <taxon>Agaricomycetes</taxon>
        <taxon>Agaricomycetidae</taxon>
        <taxon>Boletales</taxon>
        <taxon>Sclerodermatineae</taxon>
        <taxon>Pisolithaceae</taxon>
        <taxon>Pisolithus</taxon>
    </lineage>
</organism>
<evidence type="ECO:0000313" key="2">
    <source>
        <dbReference type="Proteomes" id="UP000054018"/>
    </source>
</evidence>